<dbReference type="AlphaFoldDB" id="A0AAV8WL18"/>
<dbReference type="GO" id="GO:0005634">
    <property type="term" value="C:nucleus"/>
    <property type="evidence" value="ECO:0007669"/>
    <property type="project" value="TreeGrafter"/>
</dbReference>
<feature type="compositionally biased region" description="Basic and acidic residues" evidence="7">
    <location>
        <begin position="73"/>
        <end position="92"/>
    </location>
</feature>
<dbReference type="EMBL" id="JANEYF010005711">
    <property type="protein sequence ID" value="KAJ8927218.1"/>
    <property type="molecule type" value="Genomic_DNA"/>
</dbReference>
<dbReference type="PROSITE" id="PS50089">
    <property type="entry name" value="ZF_RING_2"/>
    <property type="match status" value="1"/>
</dbReference>
<evidence type="ECO:0000256" key="3">
    <source>
        <dbReference type="ARBA" id="ARBA00022771"/>
    </source>
</evidence>
<feature type="domain" description="RING-type" evidence="8">
    <location>
        <begin position="8"/>
        <end position="46"/>
    </location>
</feature>
<dbReference type="Pfam" id="PF13920">
    <property type="entry name" value="zf-C3HC4_3"/>
    <property type="match status" value="1"/>
</dbReference>
<dbReference type="GO" id="GO:0035861">
    <property type="term" value="C:site of double-strand break"/>
    <property type="evidence" value="ECO:0007669"/>
    <property type="project" value="TreeGrafter"/>
</dbReference>
<dbReference type="GO" id="GO:0070936">
    <property type="term" value="P:protein K48-linked ubiquitination"/>
    <property type="evidence" value="ECO:0007669"/>
    <property type="project" value="TreeGrafter"/>
</dbReference>
<keyword evidence="1" id="KW-0808">Transferase</keyword>
<dbReference type="SMART" id="SM00184">
    <property type="entry name" value="RING"/>
    <property type="match status" value="1"/>
</dbReference>
<keyword evidence="2" id="KW-0479">Metal-binding</keyword>
<dbReference type="GO" id="GO:0000151">
    <property type="term" value="C:ubiquitin ligase complex"/>
    <property type="evidence" value="ECO:0007669"/>
    <property type="project" value="TreeGrafter"/>
</dbReference>
<evidence type="ECO:0000313" key="10">
    <source>
        <dbReference type="Proteomes" id="UP001162156"/>
    </source>
</evidence>
<dbReference type="GO" id="GO:0061630">
    <property type="term" value="F:ubiquitin protein ligase activity"/>
    <property type="evidence" value="ECO:0007669"/>
    <property type="project" value="TreeGrafter"/>
</dbReference>
<feature type="compositionally biased region" description="Acidic residues" evidence="7">
    <location>
        <begin position="137"/>
        <end position="148"/>
    </location>
</feature>
<evidence type="ECO:0000256" key="6">
    <source>
        <dbReference type="PROSITE-ProRule" id="PRU00175"/>
    </source>
</evidence>
<keyword evidence="5" id="KW-0862">Zinc</keyword>
<dbReference type="InterPro" id="IPR001841">
    <property type="entry name" value="Znf_RING"/>
</dbReference>
<comment type="caution">
    <text evidence="9">The sequence shown here is derived from an EMBL/GenBank/DDBJ whole genome shotgun (WGS) entry which is preliminary data.</text>
</comment>
<feature type="compositionally biased region" description="Low complexity" evidence="7">
    <location>
        <begin position="114"/>
        <end position="125"/>
    </location>
</feature>
<dbReference type="PANTHER" id="PTHR15067">
    <property type="entry name" value="E3 UBIQUITIN-PROTEIN LIGASE RNF8"/>
    <property type="match status" value="1"/>
</dbReference>
<dbReference type="PANTHER" id="PTHR15067:SF4">
    <property type="entry name" value="E3 UBIQUITIN-PROTEIN LIGASE RNF8"/>
    <property type="match status" value="1"/>
</dbReference>
<keyword evidence="10" id="KW-1185">Reference proteome</keyword>
<dbReference type="Proteomes" id="UP001162156">
    <property type="component" value="Unassembled WGS sequence"/>
</dbReference>
<keyword evidence="3 6" id="KW-0863">Zinc-finger</keyword>
<dbReference type="SUPFAM" id="SSF57850">
    <property type="entry name" value="RING/U-box"/>
    <property type="match status" value="1"/>
</dbReference>
<feature type="region of interest" description="Disordered" evidence="7">
    <location>
        <begin position="73"/>
        <end position="148"/>
    </location>
</feature>
<protein>
    <recommendedName>
        <fullName evidence="8">RING-type domain-containing protein</fullName>
    </recommendedName>
</protein>
<evidence type="ECO:0000313" key="9">
    <source>
        <dbReference type="EMBL" id="KAJ8927218.1"/>
    </source>
</evidence>
<proteinExistence type="predicted"/>
<dbReference type="PROSITE" id="PS00518">
    <property type="entry name" value="ZF_RING_1"/>
    <property type="match status" value="1"/>
</dbReference>
<gene>
    <name evidence="9" type="ORF">NQ314_020340</name>
</gene>
<evidence type="ECO:0000256" key="5">
    <source>
        <dbReference type="ARBA" id="ARBA00022833"/>
    </source>
</evidence>
<dbReference type="InterPro" id="IPR013083">
    <property type="entry name" value="Znf_RING/FYVE/PHD"/>
</dbReference>
<evidence type="ECO:0000256" key="2">
    <source>
        <dbReference type="ARBA" id="ARBA00022723"/>
    </source>
</evidence>
<evidence type="ECO:0000256" key="4">
    <source>
        <dbReference type="ARBA" id="ARBA00022786"/>
    </source>
</evidence>
<dbReference type="GO" id="GO:0008270">
    <property type="term" value="F:zinc ion binding"/>
    <property type="evidence" value="ECO:0007669"/>
    <property type="project" value="UniProtKB-KW"/>
</dbReference>
<evidence type="ECO:0000259" key="8">
    <source>
        <dbReference type="PROSITE" id="PS50089"/>
    </source>
</evidence>
<dbReference type="GO" id="GO:0005829">
    <property type="term" value="C:cytosol"/>
    <property type="evidence" value="ECO:0007669"/>
    <property type="project" value="TreeGrafter"/>
</dbReference>
<sequence length="148" mass="16947">VMENELQCAICSELFIKAVTLTCSHTFCKYCIELWKKNKSVCPICRAKITGMTATLVLDNVIEKVIEASPEDIQQRRKQVLEERKKQEEAKPPQKQNNSGRGNGTLYGPVIEVSSDSDNDLSSSDNSEDTNEWRDEYDNDDWYDNDFN</sequence>
<reference evidence="9" key="1">
    <citation type="journal article" date="2023" name="Insect Mol. Biol.">
        <title>Genome sequencing provides insights into the evolution of gene families encoding plant cell wall-degrading enzymes in longhorned beetles.</title>
        <authorList>
            <person name="Shin N.R."/>
            <person name="Okamura Y."/>
            <person name="Kirsch R."/>
            <person name="Pauchet Y."/>
        </authorList>
    </citation>
    <scope>NUCLEOTIDE SEQUENCE</scope>
    <source>
        <strain evidence="9">RBIC_L_NR</strain>
    </source>
</reference>
<accession>A0AAV8WL18</accession>
<dbReference type="InterPro" id="IPR017907">
    <property type="entry name" value="Znf_RING_CS"/>
</dbReference>
<dbReference type="Gene3D" id="3.30.40.10">
    <property type="entry name" value="Zinc/RING finger domain, C3HC4 (zinc finger)"/>
    <property type="match status" value="1"/>
</dbReference>
<evidence type="ECO:0000256" key="7">
    <source>
        <dbReference type="SAM" id="MobiDB-lite"/>
    </source>
</evidence>
<dbReference type="GO" id="GO:0006511">
    <property type="term" value="P:ubiquitin-dependent protein catabolic process"/>
    <property type="evidence" value="ECO:0007669"/>
    <property type="project" value="TreeGrafter"/>
</dbReference>
<feature type="non-terminal residue" evidence="9">
    <location>
        <position position="1"/>
    </location>
</feature>
<name>A0AAV8WL18_9CUCU</name>
<organism evidence="9 10">
    <name type="scientific">Rhamnusium bicolor</name>
    <dbReference type="NCBI Taxonomy" id="1586634"/>
    <lineage>
        <taxon>Eukaryota</taxon>
        <taxon>Metazoa</taxon>
        <taxon>Ecdysozoa</taxon>
        <taxon>Arthropoda</taxon>
        <taxon>Hexapoda</taxon>
        <taxon>Insecta</taxon>
        <taxon>Pterygota</taxon>
        <taxon>Neoptera</taxon>
        <taxon>Endopterygota</taxon>
        <taxon>Coleoptera</taxon>
        <taxon>Polyphaga</taxon>
        <taxon>Cucujiformia</taxon>
        <taxon>Chrysomeloidea</taxon>
        <taxon>Cerambycidae</taxon>
        <taxon>Lepturinae</taxon>
        <taxon>Rhagiini</taxon>
        <taxon>Rhamnusium</taxon>
    </lineage>
</organism>
<dbReference type="GO" id="GO:0006302">
    <property type="term" value="P:double-strand break repair"/>
    <property type="evidence" value="ECO:0007669"/>
    <property type="project" value="TreeGrafter"/>
</dbReference>
<dbReference type="GO" id="GO:0042393">
    <property type="term" value="F:histone binding"/>
    <property type="evidence" value="ECO:0007669"/>
    <property type="project" value="TreeGrafter"/>
</dbReference>
<keyword evidence="4" id="KW-0833">Ubl conjugation pathway</keyword>
<evidence type="ECO:0000256" key="1">
    <source>
        <dbReference type="ARBA" id="ARBA00022679"/>
    </source>
</evidence>